<evidence type="ECO:0000259" key="5">
    <source>
        <dbReference type="Pfam" id="PF00389"/>
    </source>
</evidence>
<dbReference type="InterPro" id="IPR029752">
    <property type="entry name" value="D-isomer_DH_CS1"/>
</dbReference>
<dbReference type="PANTHER" id="PTHR43026">
    <property type="entry name" value="2-HYDROXYACID DEHYDROGENASE HOMOLOG 1-RELATED"/>
    <property type="match status" value="1"/>
</dbReference>
<evidence type="ECO:0000313" key="8">
    <source>
        <dbReference type="Proteomes" id="UP000230859"/>
    </source>
</evidence>
<dbReference type="Pfam" id="PF00389">
    <property type="entry name" value="2-Hacid_dh"/>
    <property type="match status" value="1"/>
</dbReference>
<keyword evidence="3" id="KW-0520">NAD</keyword>
<protein>
    <submittedName>
        <fullName evidence="7">Hydroxyacid dehydrogenase</fullName>
    </submittedName>
</protein>
<evidence type="ECO:0000256" key="1">
    <source>
        <dbReference type="ARBA" id="ARBA00005854"/>
    </source>
</evidence>
<dbReference type="GO" id="GO:0051287">
    <property type="term" value="F:NAD binding"/>
    <property type="evidence" value="ECO:0007669"/>
    <property type="project" value="InterPro"/>
</dbReference>
<dbReference type="Proteomes" id="UP000230859">
    <property type="component" value="Unassembled WGS sequence"/>
</dbReference>
<dbReference type="InterPro" id="IPR036291">
    <property type="entry name" value="NAD(P)-bd_dom_sf"/>
</dbReference>
<dbReference type="AlphaFoldDB" id="A0A2H0LP35"/>
<evidence type="ECO:0000313" key="7">
    <source>
        <dbReference type="EMBL" id="PIQ86128.1"/>
    </source>
</evidence>
<evidence type="ECO:0000256" key="3">
    <source>
        <dbReference type="ARBA" id="ARBA00023027"/>
    </source>
</evidence>
<dbReference type="Gene3D" id="3.40.50.720">
    <property type="entry name" value="NAD(P)-binding Rossmann-like Domain"/>
    <property type="match status" value="2"/>
</dbReference>
<feature type="domain" description="D-isomer specific 2-hydroxyacid dehydrogenase NAD-binding" evidence="6">
    <location>
        <begin position="111"/>
        <end position="299"/>
    </location>
</feature>
<dbReference type="InterPro" id="IPR029753">
    <property type="entry name" value="D-isomer_DH_CS"/>
</dbReference>
<organism evidence="7 8">
    <name type="scientific">Candidatus Abzuiibacterium crystallinum</name>
    <dbReference type="NCBI Taxonomy" id="1974748"/>
    <lineage>
        <taxon>Bacteria</taxon>
        <taxon>Pseudomonadati</taxon>
        <taxon>Candidatus Omnitrophota</taxon>
        <taxon>Candidatus Abzuiibacterium</taxon>
    </lineage>
</organism>
<comment type="similarity">
    <text evidence="1 4">Belongs to the D-isomer specific 2-hydroxyacid dehydrogenase family.</text>
</comment>
<dbReference type="PANTHER" id="PTHR43026:SF1">
    <property type="entry name" value="2-HYDROXYACID DEHYDROGENASE HOMOLOG 1-RELATED"/>
    <property type="match status" value="1"/>
</dbReference>
<evidence type="ECO:0000256" key="4">
    <source>
        <dbReference type="RuleBase" id="RU003719"/>
    </source>
</evidence>
<dbReference type="SUPFAM" id="SSF52283">
    <property type="entry name" value="Formate/glycerate dehydrogenase catalytic domain-like"/>
    <property type="match status" value="1"/>
</dbReference>
<dbReference type="PROSITE" id="PS00671">
    <property type="entry name" value="D_2_HYDROXYACID_DH_3"/>
    <property type="match status" value="1"/>
</dbReference>
<evidence type="ECO:0000259" key="6">
    <source>
        <dbReference type="Pfam" id="PF02826"/>
    </source>
</evidence>
<dbReference type="PROSITE" id="PS00670">
    <property type="entry name" value="D_2_HYDROXYACID_DH_2"/>
    <property type="match status" value="1"/>
</dbReference>
<evidence type="ECO:0000256" key="2">
    <source>
        <dbReference type="ARBA" id="ARBA00023002"/>
    </source>
</evidence>
<dbReference type="SUPFAM" id="SSF51735">
    <property type="entry name" value="NAD(P)-binding Rossmann-fold domains"/>
    <property type="match status" value="1"/>
</dbReference>
<accession>A0A2H0LP35</accession>
<dbReference type="PROSITE" id="PS00065">
    <property type="entry name" value="D_2_HYDROXYACID_DH_1"/>
    <property type="match status" value="1"/>
</dbReference>
<sequence length="332" mass="36280">MIEIAVYDTKPYDREYLEQAAGAERVTWCFHEFRLSVKTASAAKDAQGVCLFVNDQADRSSIEILSSLGVKLLALRCAGANNVDLVAARALGLSVVRVPAYSPHAVAEHAVALLLTLNRKIHRAYNRVRDLNFSLKGLVGFDLHGKTVGIVGTGKIGRIAAQIFRGFEMEVLAYDSFPAMDWATSHGVLYVDFDTLLARSDVISLHIPLLPETNQMLNQRTLAQMKPGVFIINTSRGKLIDSGALITALQAGHVGGVALDVYEEEEGIFFEDLSGKILHDDELSLLLSFPNVLITAHQAFLTREALREIAQVTTKNILQFEAGEAFLAGTTL</sequence>
<keyword evidence="2 4" id="KW-0560">Oxidoreductase</keyword>
<dbReference type="InterPro" id="IPR006139">
    <property type="entry name" value="D-isomer_2_OHA_DH_cat_dom"/>
</dbReference>
<dbReference type="Pfam" id="PF02826">
    <property type="entry name" value="2-Hacid_dh_C"/>
    <property type="match status" value="1"/>
</dbReference>
<gene>
    <name evidence="7" type="ORF">COV74_06100</name>
</gene>
<dbReference type="CDD" id="cd12183">
    <property type="entry name" value="LDH_like_2"/>
    <property type="match status" value="1"/>
</dbReference>
<proteinExistence type="inferred from homology"/>
<dbReference type="InterPro" id="IPR058205">
    <property type="entry name" value="D-LDH-like"/>
</dbReference>
<name>A0A2H0LP35_9BACT</name>
<dbReference type="GO" id="GO:0016616">
    <property type="term" value="F:oxidoreductase activity, acting on the CH-OH group of donors, NAD or NADP as acceptor"/>
    <property type="evidence" value="ECO:0007669"/>
    <property type="project" value="InterPro"/>
</dbReference>
<dbReference type="EMBL" id="PCVY01000050">
    <property type="protein sequence ID" value="PIQ86128.1"/>
    <property type="molecule type" value="Genomic_DNA"/>
</dbReference>
<comment type="caution">
    <text evidence="7">The sequence shown here is derived from an EMBL/GenBank/DDBJ whole genome shotgun (WGS) entry which is preliminary data.</text>
</comment>
<dbReference type="InterPro" id="IPR006140">
    <property type="entry name" value="D-isomer_DH_NAD-bd"/>
</dbReference>
<feature type="domain" description="D-isomer specific 2-hydroxyacid dehydrogenase catalytic" evidence="5">
    <location>
        <begin position="4"/>
        <end position="324"/>
    </location>
</feature>
<reference evidence="7 8" key="1">
    <citation type="submission" date="2017-09" db="EMBL/GenBank/DDBJ databases">
        <title>Depth-based differentiation of microbial function through sediment-hosted aquifers and enrichment of novel symbionts in the deep terrestrial subsurface.</title>
        <authorList>
            <person name="Probst A.J."/>
            <person name="Ladd B."/>
            <person name="Jarett J.K."/>
            <person name="Geller-Mcgrath D.E."/>
            <person name="Sieber C.M."/>
            <person name="Emerson J.B."/>
            <person name="Anantharaman K."/>
            <person name="Thomas B.C."/>
            <person name="Malmstrom R."/>
            <person name="Stieglmeier M."/>
            <person name="Klingl A."/>
            <person name="Woyke T."/>
            <person name="Ryan C.M."/>
            <person name="Banfield J.F."/>
        </authorList>
    </citation>
    <scope>NUCLEOTIDE SEQUENCE [LARGE SCALE GENOMIC DNA]</scope>
    <source>
        <strain evidence="7">CG11_big_fil_rev_8_21_14_0_20_45_26</strain>
    </source>
</reference>